<proteinExistence type="predicted"/>
<sequence length="178" mass="20109">MRREDYFDAAIELLSSNDYGALKQAQLCAHLDVTTGSFYNYFASWAQFRKEFLENWLERQTIRLVATARLEASPVRRLEMLIEFACGLPHSAESSIRGWAHTDAEVRSVQATVDYQRYLVVVEATSAILGASAVAEGFARTALYCLVGYQQTVPLPEPDTLRWGLERILRELLATSEP</sequence>
<gene>
    <name evidence="4" type="ORF">Q7514_18270</name>
</gene>
<accession>A0ABU7LD28</accession>
<evidence type="ECO:0000256" key="2">
    <source>
        <dbReference type="PROSITE-ProRule" id="PRU00335"/>
    </source>
</evidence>
<comment type="caution">
    <text evidence="4">The sequence shown here is derived from an EMBL/GenBank/DDBJ whole genome shotgun (WGS) entry which is preliminary data.</text>
</comment>
<feature type="DNA-binding region" description="H-T-H motif" evidence="2">
    <location>
        <begin position="23"/>
        <end position="42"/>
    </location>
</feature>
<reference evidence="4 5" key="1">
    <citation type="submission" date="2023-07" db="EMBL/GenBank/DDBJ databases">
        <authorList>
            <person name="Girao M."/>
            <person name="Carvalho M.F."/>
        </authorList>
    </citation>
    <scope>NUCLEOTIDE SEQUENCE [LARGE SCALE GENOMIC DNA]</scope>
    <source>
        <strain evidence="4 5">YIM65754</strain>
    </source>
</reference>
<evidence type="ECO:0000313" key="5">
    <source>
        <dbReference type="Proteomes" id="UP001336020"/>
    </source>
</evidence>
<dbReference type="RefSeq" id="WP_330134762.1">
    <property type="nucleotide sequence ID" value="NZ_JAUTXY010000008.1"/>
</dbReference>
<keyword evidence="5" id="KW-1185">Reference proteome</keyword>
<dbReference type="EMBL" id="JAUTXY010000008">
    <property type="protein sequence ID" value="MEE2059465.1"/>
    <property type="molecule type" value="Genomic_DNA"/>
</dbReference>
<dbReference type="Pfam" id="PF00440">
    <property type="entry name" value="TetR_N"/>
    <property type="match status" value="1"/>
</dbReference>
<keyword evidence="1 2" id="KW-0238">DNA-binding</keyword>
<feature type="domain" description="HTH tetR-type" evidence="3">
    <location>
        <begin position="1"/>
        <end position="60"/>
    </location>
</feature>
<name>A0ABU7LD28_9NOCA</name>
<evidence type="ECO:0000259" key="3">
    <source>
        <dbReference type="PROSITE" id="PS50977"/>
    </source>
</evidence>
<protein>
    <submittedName>
        <fullName evidence="4">TetR/AcrR family transcriptional regulator</fullName>
    </submittedName>
</protein>
<evidence type="ECO:0000256" key="1">
    <source>
        <dbReference type="ARBA" id="ARBA00023125"/>
    </source>
</evidence>
<organism evidence="4 5">
    <name type="scientific">Rhodococcus artemisiae</name>
    <dbReference type="NCBI Taxonomy" id="714159"/>
    <lineage>
        <taxon>Bacteria</taxon>
        <taxon>Bacillati</taxon>
        <taxon>Actinomycetota</taxon>
        <taxon>Actinomycetes</taxon>
        <taxon>Mycobacteriales</taxon>
        <taxon>Nocardiaceae</taxon>
        <taxon>Rhodococcus</taxon>
    </lineage>
</organism>
<dbReference type="InterPro" id="IPR001647">
    <property type="entry name" value="HTH_TetR"/>
</dbReference>
<dbReference type="Proteomes" id="UP001336020">
    <property type="component" value="Unassembled WGS sequence"/>
</dbReference>
<evidence type="ECO:0000313" key="4">
    <source>
        <dbReference type="EMBL" id="MEE2059465.1"/>
    </source>
</evidence>
<dbReference type="PROSITE" id="PS50977">
    <property type="entry name" value="HTH_TETR_2"/>
    <property type="match status" value="1"/>
</dbReference>
<dbReference type="Gene3D" id="1.10.357.10">
    <property type="entry name" value="Tetracycline Repressor, domain 2"/>
    <property type="match status" value="1"/>
</dbReference>
<dbReference type="SUPFAM" id="SSF46689">
    <property type="entry name" value="Homeodomain-like"/>
    <property type="match status" value="1"/>
</dbReference>
<dbReference type="InterPro" id="IPR009057">
    <property type="entry name" value="Homeodomain-like_sf"/>
</dbReference>